<reference evidence="3" key="1">
    <citation type="submission" date="2025-08" db="UniProtKB">
        <authorList>
            <consortium name="RefSeq"/>
        </authorList>
    </citation>
    <scope>IDENTIFICATION</scope>
    <source>
        <tissue evidence="3">Blood</tissue>
    </source>
</reference>
<accession>A0A2Y9J681</accession>
<evidence type="ECO:0000313" key="2">
    <source>
        <dbReference type="Proteomes" id="UP000248482"/>
    </source>
</evidence>
<dbReference type="KEGG" id="elk:111145488"/>
<gene>
    <name evidence="3" type="primary">LOC111145488</name>
</gene>
<feature type="compositionally biased region" description="Gly residues" evidence="1">
    <location>
        <begin position="632"/>
        <end position="646"/>
    </location>
</feature>
<dbReference type="STRING" id="391180.A0A2Y9J681"/>
<evidence type="ECO:0000313" key="3">
    <source>
        <dbReference type="RefSeq" id="XP_022356091.1"/>
    </source>
</evidence>
<feature type="compositionally biased region" description="Basic and acidic residues" evidence="1">
    <location>
        <begin position="150"/>
        <end position="160"/>
    </location>
</feature>
<dbReference type="AlphaFoldDB" id="A0A2Y9J681"/>
<protein>
    <submittedName>
        <fullName evidence="3">Collagen alpha-1(I) chain-like</fullName>
    </submittedName>
</protein>
<feature type="compositionally biased region" description="Basic residues" evidence="1">
    <location>
        <begin position="405"/>
        <end position="416"/>
    </location>
</feature>
<dbReference type="RefSeq" id="XP_022356091.1">
    <property type="nucleotide sequence ID" value="XM_022500383.1"/>
</dbReference>
<feature type="compositionally biased region" description="Basic residues" evidence="1">
    <location>
        <begin position="289"/>
        <end position="305"/>
    </location>
</feature>
<feature type="region of interest" description="Disordered" evidence="1">
    <location>
        <begin position="46"/>
        <end position="174"/>
    </location>
</feature>
<feature type="compositionally biased region" description="Polar residues" evidence="1">
    <location>
        <begin position="342"/>
        <end position="355"/>
    </location>
</feature>
<sequence length="715" mass="73998">MSTILALAGRQPFSLRCAARRGGVEGAPAPVPAPSTLPRSLRTRATSSLALRSNHFPGRGSPLRGRRRSLRTLPSPRHLHLLRSRELVPRPPASPAEGPTPRVLAGHRGHAGRVRGWEVTDQRGTHKPESTDACGSRAPRPGRRRAAPTSDRRGDGEGRGRGAAAGPLLGRDREREENALEAKLACGHRERGAGVLGGANRRPLCREHALRPRPVPSEGAGSLPAPPPHPPSTTSPRLRGPRSARVRGQPGASPPGVRRGRPGACPRPPGQLEAKPVCDATLRPLRWAATRRRRPAGRGGRRARSSRPGASATGRPGRRGLPATGSAGLGAATPSGRPPAQPTSLRAGTSETRSPGTERVRVTVSHAASLPAGRRPGDRCWRGGGCAGSRRRTAPEHAAASSRAGGRRGRRARGRSARSSASPDRLPRHRPRARLGTTGTASASLRPARAQSGAATTSSFRRPGPEVTSCVRDGRSRRRGRGAREGGPAGGRVADWRSGDPSSEARRAAVPTPWSRSAGMGRWDAGGGCAAVGCGRRGAAGRGRRLGGGCWVIRPCRLPGRGRFAPARPAAVGPALGAAARPSPAVSSLWCPAGRSGRSRRLLRARPRPDVHASAVLGARPARRRVLSLQRGGCGDPAGSGPGPLGGPAAWPAQTGSQPRRAGTPGLPTARGCWGRRGPGAGGACGLSRCRASNSCPDLAGGRGRGAWGGRGSPC</sequence>
<feature type="compositionally biased region" description="Low complexity" evidence="1">
    <location>
        <begin position="306"/>
        <end position="315"/>
    </location>
</feature>
<feature type="region of interest" description="Disordered" evidence="1">
    <location>
        <begin position="630"/>
        <end position="675"/>
    </location>
</feature>
<name>A0A2Y9J681_ENHLU</name>
<dbReference type="Proteomes" id="UP000248482">
    <property type="component" value="Unplaced"/>
</dbReference>
<feature type="compositionally biased region" description="Pro residues" evidence="1">
    <location>
        <begin position="224"/>
        <end position="233"/>
    </location>
</feature>
<dbReference type="GeneID" id="111145488"/>
<evidence type="ECO:0000256" key="1">
    <source>
        <dbReference type="SAM" id="MobiDB-lite"/>
    </source>
</evidence>
<keyword evidence="2" id="KW-1185">Reference proteome</keyword>
<feature type="compositionally biased region" description="Basic and acidic residues" evidence="1">
    <location>
        <begin position="494"/>
        <end position="507"/>
    </location>
</feature>
<feature type="region of interest" description="Disordered" evidence="1">
    <location>
        <begin position="211"/>
        <end position="519"/>
    </location>
</feature>
<proteinExistence type="predicted"/>
<feature type="compositionally biased region" description="Basic and acidic residues" evidence="1">
    <location>
        <begin position="115"/>
        <end position="130"/>
    </location>
</feature>
<organism evidence="2 3">
    <name type="scientific">Enhydra lutris kenyoni</name>
    <name type="common">northern sea otter</name>
    <dbReference type="NCBI Taxonomy" id="391180"/>
    <lineage>
        <taxon>Eukaryota</taxon>
        <taxon>Metazoa</taxon>
        <taxon>Chordata</taxon>
        <taxon>Craniata</taxon>
        <taxon>Vertebrata</taxon>
        <taxon>Euteleostomi</taxon>
        <taxon>Mammalia</taxon>
        <taxon>Eutheria</taxon>
        <taxon>Laurasiatheria</taxon>
        <taxon>Carnivora</taxon>
        <taxon>Caniformia</taxon>
        <taxon>Musteloidea</taxon>
        <taxon>Mustelidae</taxon>
        <taxon>Lutrinae</taxon>
        <taxon>Enhydra</taxon>
    </lineage>
</organism>